<dbReference type="OrthoDB" id="4611853at2"/>
<accession>A0A3N5Y699</accession>
<organism evidence="3 4">
    <name type="scientific">Alteromonas sediminis</name>
    <dbReference type="NCBI Taxonomy" id="2259342"/>
    <lineage>
        <taxon>Bacteria</taxon>
        <taxon>Pseudomonadati</taxon>
        <taxon>Pseudomonadota</taxon>
        <taxon>Gammaproteobacteria</taxon>
        <taxon>Alteromonadales</taxon>
        <taxon>Alteromonadaceae</taxon>
        <taxon>Alteromonas/Salinimonas group</taxon>
        <taxon>Alteromonas</taxon>
    </lineage>
</organism>
<dbReference type="EMBL" id="RPOK01000001">
    <property type="protein sequence ID" value="RPJ68843.1"/>
    <property type="molecule type" value="Genomic_DNA"/>
</dbReference>
<dbReference type="InterPro" id="IPR028098">
    <property type="entry name" value="Glyco_trans_4-like_N"/>
</dbReference>
<dbReference type="AlphaFoldDB" id="A0A3N5Y699"/>
<dbReference type="PANTHER" id="PTHR12526">
    <property type="entry name" value="GLYCOSYLTRANSFERASE"/>
    <property type="match status" value="1"/>
</dbReference>
<evidence type="ECO:0000259" key="2">
    <source>
        <dbReference type="Pfam" id="PF13439"/>
    </source>
</evidence>
<feature type="domain" description="Glycosyltransferase subfamily 4-like N-terminal" evidence="2">
    <location>
        <begin position="22"/>
        <end position="181"/>
    </location>
</feature>
<proteinExistence type="predicted"/>
<dbReference type="Gene3D" id="3.40.50.2000">
    <property type="entry name" value="Glycogen Phosphorylase B"/>
    <property type="match status" value="2"/>
</dbReference>
<name>A0A3N5Y699_9ALTE</name>
<dbReference type="GO" id="GO:1901135">
    <property type="term" value="P:carbohydrate derivative metabolic process"/>
    <property type="evidence" value="ECO:0007669"/>
    <property type="project" value="UniProtKB-ARBA"/>
</dbReference>
<dbReference type="GO" id="GO:0016757">
    <property type="term" value="F:glycosyltransferase activity"/>
    <property type="evidence" value="ECO:0007669"/>
    <property type="project" value="InterPro"/>
</dbReference>
<dbReference type="InterPro" id="IPR001296">
    <property type="entry name" value="Glyco_trans_1"/>
</dbReference>
<evidence type="ECO:0000259" key="1">
    <source>
        <dbReference type="Pfam" id="PF00534"/>
    </source>
</evidence>
<evidence type="ECO:0000313" key="4">
    <source>
        <dbReference type="Proteomes" id="UP000275281"/>
    </source>
</evidence>
<dbReference type="Pfam" id="PF13439">
    <property type="entry name" value="Glyco_transf_4"/>
    <property type="match status" value="1"/>
</dbReference>
<dbReference type="Proteomes" id="UP000275281">
    <property type="component" value="Unassembled WGS sequence"/>
</dbReference>
<feature type="domain" description="Glycosyl transferase family 1" evidence="1">
    <location>
        <begin position="187"/>
        <end position="332"/>
    </location>
</feature>
<dbReference type="Pfam" id="PF00534">
    <property type="entry name" value="Glycos_transf_1"/>
    <property type="match status" value="1"/>
</dbReference>
<gene>
    <name evidence="3" type="ORF">DRW07_04010</name>
</gene>
<keyword evidence="3" id="KW-0808">Transferase</keyword>
<keyword evidence="4" id="KW-1185">Reference proteome</keyword>
<protein>
    <submittedName>
        <fullName evidence="3">Glycosyltransferase</fullName>
    </submittedName>
</protein>
<dbReference type="SUPFAM" id="SSF53756">
    <property type="entry name" value="UDP-Glycosyltransferase/glycogen phosphorylase"/>
    <property type="match status" value="1"/>
</dbReference>
<sequence>MTSKQNAHPACSVAQVIQHLRPGGIETMALDLANATPDKDATCLISLEGDRHNALLHWPRLNTFDGHLTFLNKGQGWKPSLILKLYKLFKKNGVRAVHTHHIGPLLYAGIAARLANIDTIIHTEHDGWHLTAPRRRLLQKLVIRLVKPVLVADAKLVARNMEKYLGLSPDHVIYNGIDISRFCPGDRTAARQAMNLPLDKKVIGCAGRLEWVKGQDLLIDALSAMPRNIHLALAGDGSQRQALMQKAKQLGLADRIHFLGLVEDMPNFYRALDVFSLPSRAEGYPLSSLEAQACGIPTAVTDVGGARESLCPLTGTLLHPESPAHMAKALAWCCYANLRITPRDFVEECGDARRMHAAYAQLRGGI</sequence>
<comment type="caution">
    <text evidence="3">The sequence shown here is derived from an EMBL/GenBank/DDBJ whole genome shotgun (WGS) entry which is preliminary data.</text>
</comment>
<evidence type="ECO:0000313" key="3">
    <source>
        <dbReference type="EMBL" id="RPJ68843.1"/>
    </source>
</evidence>
<reference evidence="3 4" key="1">
    <citation type="submission" date="2018-11" db="EMBL/GenBank/DDBJ databases">
        <authorList>
            <person name="Ye M.-Q."/>
            <person name="Du Z.-J."/>
        </authorList>
    </citation>
    <scope>NUCLEOTIDE SEQUENCE [LARGE SCALE GENOMIC DNA]</scope>
    <source>
        <strain evidence="3 4">U0105</strain>
    </source>
</reference>